<evidence type="ECO:0000256" key="6">
    <source>
        <dbReference type="ARBA" id="ARBA00023136"/>
    </source>
</evidence>
<keyword evidence="3" id="KW-1003">Cell membrane</keyword>
<dbReference type="PANTHER" id="PTHR30151">
    <property type="entry name" value="ALKANE SULFONATE ABC TRANSPORTER-RELATED, MEMBRANE SUBUNIT"/>
    <property type="match status" value="1"/>
</dbReference>
<evidence type="ECO:0000256" key="1">
    <source>
        <dbReference type="ARBA" id="ARBA00004651"/>
    </source>
</evidence>
<keyword evidence="2 7" id="KW-0813">Transport</keyword>
<gene>
    <name evidence="9" type="ORF">BDZ31_001419</name>
</gene>
<dbReference type="SUPFAM" id="SSF161098">
    <property type="entry name" value="MetI-like"/>
    <property type="match status" value="1"/>
</dbReference>
<keyword evidence="5 7" id="KW-1133">Transmembrane helix</keyword>
<evidence type="ECO:0000256" key="4">
    <source>
        <dbReference type="ARBA" id="ARBA00022692"/>
    </source>
</evidence>
<dbReference type="PANTHER" id="PTHR30151:SF0">
    <property type="entry name" value="ABC TRANSPORTER PERMEASE PROTEIN MJ0413-RELATED"/>
    <property type="match status" value="1"/>
</dbReference>
<evidence type="ECO:0000313" key="10">
    <source>
        <dbReference type="Proteomes" id="UP000585272"/>
    </source>
</evidence>
<dbReference type="GO" id="GO:0005886">
    <property type="term" value="C:plasma membrane"/>
    <property type="evidence" value="ECO:0007669"/>
    <property type="project" value="UniProtKB-SubCell"/>
</dbReference>
<dbReference type="RefSeq" id="WP_221242839.1">
    <property type="nucleotide sequence ID" value="NZ_JACHNU010000001.1"/>
</dbReference>
<evidence type="ECO:0000256" key="5">
    <source>
        <dbReference type="ARBA" id="ARBA00022989"/>
    </source>
</evidence>
<name>A0A840IAI1_9ACTN</name>
<dbReference type="Gene3D" id="1.10.3720.10">
    <property type="entry name" value="MetI-like"/>
    <property type="match status" value="1"/>
</dbReference>
<accession>A0A840IAI1</accession>
<evidence type="ECO:0000259" key="8">
    <source>
        <dbReference type="PROSITE" id="PS50928"/>
    </source>
</evidence>
<feature type="transmembrane region" description="Helical" evidence="7">
    <location>
        <begin position="76"/>
        <end position="102"/>
    </location>
</feature>
<evidence type="ECO:0000256" key="3">
    <source>
        <dbReference type="ARBA" id="ARBA00022475"/>
    </source>
</evidence>
<keyword evidence="6 7" id="KW-0472">Membrane</keyword>
<dbReference type="EMBL" id="JACHNU010000001">
    <property type="protein sequence ID" value="MBB4661846.1"/>
    <property type="molecule type" value="Genomic_DNA"/>
</dbReference>
<evidence type="ECO:0000313" key="9">
    <source>
        <dbReference type="EMBL" id="MBB4661846.1"/>
    </source>
</evidence>
<dbReference type="InterPro" id="IPR000515">
    <property type="entry name" value="MetI-like"/>
</dbReference>
<organism evidence="9 10">
    <name type="scientific">Conexibacter arvalis</name>
    <dbReference type="NCBI Taxonomy" id="912552"/>
    <lineage>
        <taxon>Bacteria</taxon>
        <taxon>Bacillati</taxon>
        <taxon>Actinomycetota</taxon>
        <taxon>Thermoleophilia</taxon>
        <taxon>Solirubrobacterales</taxon>
        <taxon>Conexibacteraceae</taxon>
        <taxon>Conexibacter</taxon>
    </lineage>
</organism>
<keyword evidence="10" id="KW-1185">Reference proteome</keyword>
<keyword evidence="4 7" id="KW-0812">Transmembrane</keyword>
<feature type="transmembrane region" description="Helical" evidence="7">
    <location>
        <begin position="108"/>
        <end position="126"/>
    </location>
</feature>
<dbReference type="PROSITE" id="PS50928">
    <property type="entry name" value="ABC_TM1"/>
    <property type="match status" value="1"/>
</dbReference>
<dbReference type="GO" id="GO:0055085">
    <property type="term" value="P:transmembrane transport"/>
    <property type="evidence" value="ECO:0007669"/>
    <property type="project" value="InterPro"/>
</dbReference>
<dbReference type="Pfam" id="PF00528">
    <property type="entry name" value="BPD_transp_1"/>
    <property type="match status" value="1"/>
</dbReference>
<feature type="domain" description="ABC transmembrane type-1" evidence="8">
    <location>
        <begin position="67"/>
        <end position="251"/>
    </location>
</feature>
<comment type="subcellular location">
    <subcellularLocation>
        <location evidence="1 7">Cell membrane</location>
        <topology evidence="1 7">Multi-pass membrane protein</topology>
    </subcellularLocation>
</comment>
<proteinExistence type="inferred from homology"/>
<protein>
    <submittedName>
        <fullName evidence="9">ABC-type nitrate/sulfonate/bicarbonate transport system permease component</fullName>
    </submittedName>
</protein>
<sequence length="267" mass="27619">MAARLNALPRTRSGSLLLGAVGIALALLLWQLAPALGLVDSDNLPGASAVLSELASLAGTDAFWSAVGSTLAGAGLGLAIAVVAGVALGVLMGSSTIAWHALRPTVEFLRPVPGVALIPVAILVFGPSMQSDVFLVAFGCVWVMLIQTLYGVRDVDEVALQTARSYGLTHAQRIRWVQLPSSLPYIATGLRISSSIALIVAVTAELVAGNAGLGKSISLAQSVGQTEEMYALIVAAGILGIAVHVVFGGLERRFLHWHQSQRAGGDR</sequence>
<feature type="transmembrane region" description="Helical" evidence="7">
    <location>
        <begin position="229"/>
        <end position="250"/>
    </location>
</feature>
<dbReference type="InterPro" id="IPR035906">
    <property type="entry name" value="MetI-like_sf"/>
</dbReference>
<feature type="transmembrane region" description="Helical" evidence="7">
    <location>
        <begin position="185"/>
        <end position="208"/>
    </location>
</feature>
<dbReference type="CDD" id="cd06261">
    <property type="entry name" value="TM_PBP2"/>
    <property type="match status" value="1"/>
</dbReference>
<evidence type="ECO:0000256" key="7">
    <source>
        <dbReference type="RuleBase" id="RU363032"/>
    </source>
</evidence>
<evidence type="ECO:0000256" key="2">
    <source>
        <dbReference type="ARBA" id="ARBA00022448"/>
    </source>
</evidence>
<comment type="similarity">
    <text evidence="7">Belongs to the binding-protein-dependent transport system permease family.</text>
</comment>
<comment type="caution">
    <text evidence="9">The sequence shown here is derived from an EMBL/GenBank/DDBJ whole genome shotgun (WGS) entry which is preliminary data.</text>
</comment>
<reference evidence="9 10" key="1">
    <citation type="submission" date="2020-08" db="EMBL/GenBank/DDBJ databases">
        <title>Genomic Encyclopedia of Archaeal and Bacterial Type Strains, Phase II (KMG-II): from individual species to whole genera.</title>
        <authorList>
            <person name="Goeker M."/>
        </authorList>
    </citation>
    <scope>NUCLEOTIDE SEQUENCE [LARGE SCALE GENOMIC DNA]</scope>
    <source>
        <strain evidence="9 10">DSM 23288</strain>
    </source>
</reference>
<dbReference type="AlphaFoldDB" id="A0A840IAI1"/>
<dbReference type="Proteomes" id="UP000585272">
    <property type="component" value="Unassembled WGS sequence"/>
</dbReference>
<feature type="transmembrane region" description="Helical" evidence="7">
    <location>
        <begin position="133"/>
        <end position="152"/>
    </location>
</feature>